<comment type="caution">
    <text evidence="1">The sequence shown here is derived from an EMBL/GenBank/DDBJ whole genome shotgun (WGS) entry which is preliminary data.</text>
</comment>
<dbReference type="Proteomes" id="UP001204144">
    <property type="component" value="Unassembled WGS sequence"/>
</dbReference>
<evidence type="ECO:0000313" key="1">
    <source>
        <dbReference type="EMBL" id="MCP9765432.1"/>
    </source>
</evidence>
<accession>A0AAE3H6N5</accession>
<dbReference type="InterPro" id="IPR000944">
    <property type="entry name" value="Tscrpt_reg_Rrf2"/>
</dbReference>
<organism evidence="1 2">
    <name type="scientific">Lacihabitans soyangensis</name>
    <dbReference type="NCBI Taxonomy" id="869394"/>
    <lineage>
        <taxon>Bacteria</taxon>
        <taxon>Pseudomonadati</taxon>
        <taxon>Bacteroidota</taxon>
        <taxon>Cytophagia</taxon>
        <taxon>Cytophagales</taxon>
        <taxon>Leadbetterellaceae</taxon>
        <taxon>Lacihabitans</taxon>
    </lineage>
</organism>
<dbReference type="SUPFAM" id="SSF46785">
    <property type="entry name" value="Winged helix' DNA-binding domain"/>
    <property type="match status" value="1"/>
</dbReference>
<protein>
    <submittedName>
        <fullName evidence="1">Rrf2 family transcriptional regulator</fullName>
    </submittedName>
</protein>
<dbReference type="InterPro" id="IPR036388">
    <property type="entry name" value="WH-like_DNA-bd_sf"/>
</dbReference>
<dbReference type="GO" id="GO:0005829">
    <property type="term" value="C:cytosol"/>
    <property type="evidence" value="ECO:0007669"/>
    <property type="project" value="TreeGrafter"/>
</dbReference>
<sequence>MGFTKKTIYTIKALVFLNKKERLINVSEIVKGTEIPKKFLESIMLELKKNGFVESFQGKLGGYRLLRKLEDIPVLEILNFTECKVRLTTECGENCECISKVDCRFKALNHEILSYYLKTLQNLKVLDFA</sequence>
<dbReference type="NCBIfam" id="TIGR00738">
    <property type="entry name" value="rrf2_super"/>
    <property type="match status" value="1"/>
</dbReference>
<dbReference type="PROSITE" id="PS51197">
    <property type="entry name" value="HTH_RRF2_2"/>
    <property type="match status" value="1"/>
</dbReference>
<keyword evidence="2" id="KW-1185">Reference proteome</keyword>
<dbReference type="PANTHER" id="PTHR33221:SF15">
    <property type="entry name" value="HTH-TYPE TRANSCRIPTIONAL REGULATOR YWGB-RELATED"/>
    <property type="match status" value="1"/>
</dbReference>
<dbReference type="RefSeq" id="WP_255039125.1">
    <property type="nucleotide sequence ID" value="NZ_RJUF01000183.1"/>
</dbReference>
<dbReference type="AlphaFoldDB" id="A0AAE3H6N5"/>
<dbReference type="Pfam" id="PF02082">
    <property type="entry name" value="Rrf2"/>
    <property type="match status" value="1"/>
</dbReference>
<dbReference type="PANTHER" id="PTHR33221">
    <property type="entry name" value="WINGED HELIX-TURN-HELIX TRANSCRIPTIONAL REGULATOR, RRF2 FAMILY"/>
    <property type="match status" value="1"/>
</dbReference>
<name>A0AAE3H6N5_9BACT</name>
<evidence type="ECO:0000313" key="2">
    <source>
        <dbReference type="Proteomes" id="UP001204144"/>
    </source>
</evidence>
<reference evidence="1 2" key="1">
    <citation type="submission" date="2018-11" db="EMBL/GenBank/DDBJ databases">
        <title>Novel bacteria species description.</title>
        <authorList>
            <person name="Han J.-H."/>
        </authorList>
    </citation>
    <scope>NUCLEOTIDE SEQUENCE [LARGE SCALE GENOMIC DNA]</scope>
    <source>
        <strain evidence="1 2">KCTC23259</strain>
    </source>
</reference>
<dbReference type="Gene3D" id="1.10.10.10">
    <property type="entry name" value="Winged helix-like DNA-binding domain superfamily/Winged helix DNA-binding domain"/>
    <property type="match status" value="1"/>
</dbReference>
<gene>
    <name evidence="1" type="ORF">EGI31_21055</name>
</gene>
<proteinExistence type="predicted"/>
<dbReference type="GO" id="GO:0003700">
    <property type="term" value="F:DNA-binding transcription factor activity"/>
    <property type="evidence" value="ECO:0007669"/>
    <property type="project" value="TreeGrafter"/>
</dbReference>
<dbReference type="InterPro" id="IPR036390">
    <property type="entry name" value="WH_DNA-bd_sf"/>
</dbReference>
<dbReference type="EMBL" id="RJUF01000183">
    <property type="protein sequence ID" value="MCP9765432.1"/>
    <property type="molecule type" value="Genomic_DNA"/>
</dbReference>